<comment type="similarity">
    <text evidence="2">Belongs to the MHC class I family.</text>
</comment>
<evidence type="ECO:0000256" key="2">
    <source>
        <dbReference type="RuleBase" id="RU004439"/>
    </source>
</evidence>
<dbReference type="SUPFAM" id="SSF54452">
    <property type="entry name" value="MHC antigen-recognition domain"/>
    <property type="match status" value="1"/>
</dbReference>
<dbReference type="InterPro" id="IPR011161">
    <property type="entry name" value="MHC_I-like_Ag-recog"/>
</dbReference>
<reference evidence="5" key="2">
    <citation type="submission" date="2025-08" db="UniProtKB">
        <authorList>
            <consortium name="Ensembl"/>
        </authorList>
    </citation>
    <scope>IDENTIFICATION</scope>
</reference>
<dbReference type="InterPro" id="IPR001039">
    <property type="entry name" value="MHC_I_a_a1/a2"/>
</dbReference>
<dbReference type="GO" id="GO:0009897">
    <property type="term" value="C:external side of plasma membrane"/>
    <property type="evidence" value="ECO:0007669"/>
    <property type="project" value="TreeGrafter"/>
</dbReference>
<dbReference type="GO" id="GO:0006955">
    <property type="term" value="P:immune response"/>
    <property type="evidence" value="ECO:0007669"/>
    <property type="project" value="TreeGrafter"/>
</dbReference>
<feature type="domain" description="MHC class I-like antigen recognition-like" evidence="4">
    <location>
        <begin position="24"/>
        <end position="92"/>
    </location>
</feature>
<name>A0A672YSQ7_9TELE</name>
<feature type="signal peptide" evidence="3">
    <location>
        <begin position="1"/>
        <end position="19"/>
    </location>
</feature>
<evidence type="ECO:0000259" key="4">
    <source>
        <dbReference type="Pfam" id="PF00129"/>
    </source>
</evidence>
<dbReference type="PRINTS" id="PR01638">
    <property type="entry name" value="MHCCLASSI"/>
</dbReference>
<dbReference type="Pfam" id="PF00129">
    <property type="entry name" value="MHC_I"/>
    <property type="match status" value="1"/>
</dbReference>
<reference evidence="5" key="1">
    <citation type="submission" date="2019-06" db="EMBL/GenBank/DDBJ databases">
        <authorList>
            <consortium name="Wellcome Sanger Institute Data Sharing"/>
        </authorList>
    </citation>
    <scope>NUCLEOTIDE SEQUENCE [LARGE SCALE GENOMIC DNA]</scope>
</reference>
<keyword evidence="6" id="KW-1185">Reference proteome</keyword>
<sequence length="133" mass="15419">HKKKNPVLVLLVFVTVCNGLLEYSQGLDMYSYDGDDFLSFDDSSSVWVAPVKAAEQTKRKWDEVQVLKDYTKGYLEKECMDWLRKFLKYGENDRRTSKRGKVRYVLVLPENPPPPPPPSFHPSVLRTIHPLGY</sequence>
<proteinExistence type="inferred from homology"/>
<accession>A0A672YSQ7</accession>
<dbReference type="PANTHER" id="PTHR16675">
    <property type="entry name" value="MHC CLASS I-RELATED"/>
    <property type="match status" value="1"/>
</dbReference>
<dbReference type="Ensembl" id="ENSSORT00005007865.1">
    <property type="protein sequence ID" value="ENSSORP00005007585.1"/>
    <property type="gene ID" value="ENSSORG00005004308.1"/>
</dbReference>
<organism evidence="5 6">
    <name type="scientific">Sphaeramia orbicularis</name>
    <name type="common">orbiculate cardinalfish</name>
    <dbReference type="NCBI Taxonomy" id="375764"/>
    <lineage>
        <taxon>Eukaryota</taxon>
        <taxon>Metazoa</taxon>
        <taxon>Chordata</taxon>
        <taxon>Craniata</taxon>
        <taxon>Vertebrata</taxon>
        <taxon>Euteleostomi</taxon>
        <taxon>Actinopterygii</taxon>
        <taxon>Neopterygii</taxon>
        <taxon>Teleostei</taxon>
        <taxon>Neoteleostei</taxon>
        <taxon>Acanthomorphata</taxon>
        <taxon>Gobiaria</taxon>
        <taxon>Kurtiformes</taxon>
        <taxon>Apogonoidei</taxon>
        <taxon>Apogonidae</taxon>
        <taxon>Apogoninae</taxon>
        <taxon>Sphaeramia</taxon>
    </lineage>
</organism>
<reference evidence="5" key="3">
    <citation type="submission" date="2025-09" db="UniProtKB">
        <authorList>
            <consortium name="Ensembl"/>
        </authorList>
    </citation>
    <scope>IDENTIFICATION</scope>
</reference>
<evidence type="ECO:0000256" key="1">
    <source>
        <dbReference type="ARBA" id="ARBA00023180"/>
    </source>
</evidence>
<dbReference type="GO" id="GO:0005615">
    <property type="term" value="C:extracellular space"/>
    <property type="evidence" value="ECO:0007669"/>
    <property type="project" value="TreeGrafter"/>
</dbReference>
<keyword evidence="1" id="KW-0325">Glycoprotein</keyword>
<evidence type="ECO:0000256" key="3">
    <source>
        <dbReference type="SAM" id="SignalP"/>
    </source>
</evidence>
<evidence type="ECO:0000313" key="5">
    <source>
        <dbReference type="Ensembl" id="ENSSORP00005007585.1"/>
    </source>
</evidence>
<dbReference type="PANTHER" id="PTHR16675:SF193">
    <property type="entry name" value="LOC571647 PROTEIN-RELATED"/>
    <property type="match status" value="1"/>
</dbReference>
<dbReference type="InParanoid" id="A0A672YSQ7"/>
<dbReference type="Gene3D" id="3.30.500.10">
    <property type="entry name" value="MHC class I-like antigen recognition-like"/>
    <property type="match status" value="1"/>
</dbReference>
<feature type="chain" id="PRO_5025575413" description="MHC class I-like antigen recognition-like domain-containing protein" evidence="3">
    <location>
        <begin position="20"/>
        <end position="133"/>
    </location>
</feature>
<dbReference type="InterPro" id="IPR011162">
    <property type="entry name" value="MHC_I/II-like_Ag-recog"/>
</dbReference>
<dbReference type="InterPro" id="IPR037055">
    <property type="entry name" value="MHC_I-like_Ag-recog_sf"/>
</dbReference>
<keyword evidence="3" id="KW-0732">Signal</keyword>
<evidence type="ECO:0000313" key="6">
    <source>
        <dbReference type="Proteomes" id="UP000472271"/>
    </source>
</evidence>
<dbReference type="AlphaFoldDB" id="A0A672YSQ7"/>
<protein>
    <recommendedName>
        <fullName evidence="4">MHC class I-like antigen recognition-like domain-containing protein</fullName>
    </recommendedName>
</protein>
<dbReference type="InterPro" id="IPR050208">
    <property type="entry name" value="MHC_class-I_related"/>
</dbReference>
<dbReference type="Proteomes" id="UP000472271">
    <property type="component" value="Chromosome 11"/>
</dbReference>